<dbReference type="CDD" id="cd04301">
    <property type="entry name" value="NAT_SF"/>
    <property type="match status" value="1"/>
</dbReference>
<comment type="caution">
    <text evidence="4">The sequence shown here is derived from an EMBL/GenBank/DDBJ whole genome shotgun (WGS) entry which is preliminary data.</text>
</comment>
<dbReference type="InterPro" id="IPR000182">
    <property type="entry name" value="GNAT_dom"/>
</dbReference>
<dbReference type="GO" id="GO:0005737">
    <property type="term" value="C:cytoplasm"/>
    <property type="evidence" value="ECO:0007669"/>
    <property type="project" value="TreeGrafter"/>
</dbReference>
<organism evidence="4 5">
    <name type="scientific">Bifidobacterium saguini DSM 23967</name>
    <dbReference type="NCBI Taxonomy" id="1437607"/>
    <lineage>
        <taxon>Bacteria</taxon>
        <taxon>Bacillati</taxon>
        <taxon>Actinomycetota</taxon>
        <taxon>Actinomycetes</taxon>
        <taxon>Bifidobacteriales</taxon>
        <taxon>Bifidobacteriaceae</taxon>
        <taxon>Bifidobacterium</taxon>
    </lineage>
</organism>
<keyword evidence="2" id="KW-0012">Acyltransferase</keyword>
<dbReference type="Gene3D" id="3.40.630.30">
    <property type="match status" value="1"/>
</dbReference>
<protein>
    <submittedName>
        <fullName evidence="4">Acetyltransferase</fullName>
    </submittedName>
</protein>
<evidence type="ECO:0000256" key="1">
    <source>
        <dbReference type="ARBA" id="ARBA00022679"/>
    </source>
</evidence>
<proteinExistence type="predicted"/>
<dbReference type="PROSITE" id="PS51186">
    <property type="entry name" value="GNAT"/>
    <property type="match status" value="1"/>
</dbReference>
<dbReference type="PANTHER" id="PTHR43626:SF4">
    <property type="entry name" value="GCN5-RELATED N-ACETYLTRANSFERASE 2, CHLOROPLASTIC"/>
    <property type="match status" value="1"/>
</dbReference>
<gene>
    <name evidence="4" type="ORF">BISA_2033</name>
</gene>
<sequence>MTIEYTEEKRFTQDQVQALFRSVGWESANYPERLFKALQHSDTVISAWDGDHLAGLVRVLDDTEMVAYMHWVLVDPAYHGHGIGGHLVELVKAKYHDYLFLEVMPEESKNAPFYQKHGFHLMEDGRAMQIVNRG</sequence>
<evidence type="ECO:0000313" key="5">
    <source>
        <dbReference type="Proteomes" id="UP000029066"/>
    </source>
</evidence>
<dbReference type="Proteomes" id="UP000029066">
    <property type="component" value="Unassembled WGS sequence"/>
</dbReference>
<dbReference type="PANTHER" id="PTHR43626">
    <property type="entry name" value="ACYL-COA N-ACYLTRANSFERASE"/>
    <property type="match status" value="1"/>
</dbReference>
<dbReference type="AlphaFoldDB" id="A0A087D8V9"/>
<dbReference type="EMBL" id="JGZN01000011">
    <property type="protein sequence ID" value="KFI91959.1"/>
    <property type="molecule type" value="Genomic_DNA"/>
</dbReference>
<evidence type="ECO:0000256" key="2">
    <source>
        <dbReference type="ARBA" id="ARBA00023315"/>
    </source>
</evidence>
<keyword evidence="1 4" id="KW-0808">Transferase</keyword>
<reference evidence="4 5" key="1">
    <citation type="submission" date="2014-03" db="EMBL/GenBank/DDBJ databases">
        <title>Genomics of Bifidobacteria.</title>
        <authorList>
            <person name="Ventura M."/>
            <person name="Milani C."/>
            <person name="Lugli G.A."/>
        </authorList>
    </citation>
    <scope>NUCLEOTIDE SEQUENCE [LARGE SCALE GENOMIC DNA]</scope>
    <source>
        <strain evidence="4 5">DSM 23967</strain>
    </source>
</reference>
<dbReference type="InterPro" id="IPR045039">
    <property type="entry name" value="NSI-like"/>
</dbReference>
<dbReference type="OrthoDB" id="4549080at2"/>
<dbReference type="STRING" id="1437607.BISA_2033"/>
<accession>A0A087D8V9</accession>
<evidence type="ECO:0000313" key="4">
    <source>
        <dbReference type="EMBL" id="KFI91959.1"/>
    </source>
</evidence>
<dbReference type="SUPFAM" id="SSF55729">
    <property type="entry name" value="Acyl-CoA N-acyltransferases (Nat)"/>
    <property type="match status" value="1"/>
</dbReference>
<dbReference type="Pfam" id="PF00583">
    <property type="entry name" value="Acetyltransf_1"/>
    <property type="match status" value="1"/>
</dbReference>
<name>A0A087D8V9_9BIFI</name>
<dbReference type="InterPro" id="IPR016181">
    <property type="entry name" value="Acyl_CoA_acyltransferase"/>
</dbReference>
<feature type="domain" description="N-acetyltransferase" evidence="3">
    <location>
        <begin position="3"/>
        <end position="134"/>
    </location>
</feature>
<dbReference type="GO" id="GO:0008080">
    <property type="term" value="F:N-acetyltransferase activity"/>
    <property type="evidence" value="ECO:0007669"/>
    <property type="project" value="InterPro"/>
</dbReference>
<evidence type="ECO:0000259" key="3">
    <source>
        <dbReference type="PROSITE" id="PS51186"/>
    </source>
</evidence>
<dbReference type="RefSeq" id="WP_033891355.1">
    <property type="nucleotide sequence ID" value="NZ_JDUT01000011.1"/>
</dbReference>